<feature type="domain" description="C2H2-type" evidence="9">
    <location>
        <begin position="59"/>
        <end position="86"/>
    </location>
</feature>
<evidence type="ECO:0000256" key="2">
    <source>
        <dbReference type="ARBA" id="ARBA00022723"/>
    </source>
</evidence>
<dbReference type="AlphaFoldDB" id="A0A8H7F1Y1"/>
<dbReference type="Proteomes" id="UP000629468">
    <property type="component" value="Unassembled WGS sequence"/>
</dbReference>
<feature type="region of interest" description="Disordered" evidence="8">
    <location>
        <begin position="145"/>
        <end position="190"/>
    </location>
</feature>
<dbReference type="EMBL" id="JABXXO010000007">
    <property type="protein sequence ID" value="KAF7773417.1"/>
    <property type="molecule type" value="Genomic_DNA"/>
</dbReference>
<dbReference type="PROSITE" id="PS50157">
    <property type="entry name" value="ZINC_FINGER_C2H2_2"/>
    <property type="match status" value="2"/>
</dbReference>
<keyword evidence="2" id="KW-0479">Metal-binding</keyword>
<feature type="domain" description="C2H2-type" evidence="9">
    <location>
        <begin position="27"/>
        <end position="57"/>
    </location>
</feature>
<protein>
    <submittedName>
        <fullName evidence="10">Transcriptional regulator family: C2H2 zinc finger</fullName>
    </submittedName>
</protein>
<evidence type="ECO:0000256" key="8">
    <source>
        <dbReference type="SAM" id="MobiDB-lite"/>
    </source>
</evidence>
<evidence type="ECO:0000256" key="5">
    <source>
        <dbReference type="ARBA" id="ARBA00022833"/>
    </source>
</evidence>
<dbReference type="InterPro" id="IPR013087">
    <property type="entry name" value="Znf_C2H2_type"/>
</dbReference>
<dbReference type="InterPro" id="IPR036236">
    <property type="entry name" value="Znf_C2H2_sf"/>
</dbReference>
<dbReference type="PANTHER" id="PTHR24394:SF29">
    <property type="entry name" value="MYONEURIN"/>
    <property type="match status" value="1"/>
</dbReference>
<gene>
    <name evidence="10" type="ORF">Agabi119p4_5584</name>
</gene>
<dbReference type="GO" id="GO:0008270">
    <property type="term" value="F:zinc ion binding"/>
    <property type="evidence" value="ECO:0007669"/>
    <property type="project" value="UniProtKB-KW"/>
</dbReference>
<keyword evidence="3" id="KW-0677">Repeat</keyword>
<dbReference type="Pfam" id="PF00096">
    <property type="entry name" value="zf-C2H2"/>
    <property type="match status" value="1"/>
</dbReference>
<evidence type="ECO:0000256" key="1">
    <source>
        <dbReference type="ARBA" id="ARBA00004123"/>
    </source>
</evidence>
<reference evidence="10 11" key="1">
    <citation type="journal article" name="Sci. Rep.">
        <title>Telomere-to-telomere assembled and centromere annotated genomes of the two main subspecies of the button mushroom Agaricus bisporus reveal especially polymorphic chromosome ends.</title>
        <authorList>
            <person name="Sonnenberg A.S.M."/>
            <person name="Sedaghat-Telgerd N."/>
            <person name="Lavrijssen B."/>
            <person name="Ohm R.A."/>
            <person name="Hendrickx P.M."/>
            <person name="Scholtmeijer K."/>
            <person name="Baars J.J.P."/>
            <person name="van Peer A."/>
        </authorList>
    </citation>
    <scope>NUCLEOTIDE SEQUENCE [LARGE SCALE GENOMIC DNA]</scope>
    <source>
        <strain evidence="10 11">H119_p4</strain>
    </source>
</reference>
<evidence type="ECO:0000259" key="9">
    <source>
        <dbReference type="PROSITE" id="PS50157"/>
    </source>
</evidence>
<dbReference type="SMART" id="SM00355">
    <property type="entry name" value="ZnF_C2H2"/>
    <property type="match status" value="3"/>
</dbReference>
<keyword evidence="4 7" id="KW-0863">Zinc-finger</keyword>
<evidence type="ECO:0000256" key="6">
    <source>
        <dbReference type="ARBA" id="ARBA00023242"/>
    </source>
</evidence>
<keyword evidence="5" id="KW-0862">Zinc</keyword>
<dbReference type="GO" id="GO:0005634">
    <property type="term" value="C:nucleus"/>
    <property type="evidence" value="ECO:0007669"/>
    <property type="project" value="UniProtKB-SubCell"/>
</dbReference>
<evidence type="ECO:0000256" key="7">
    <source>
        <dbReference type="PROSITE-ProRule" id="PRU00042"/>
    </source>
</evidence>
<name>A0A8H7F1Y1_AGABI</name>
<evidence type="ECO:0000313" key="10">
    <source>
        <dbReference type="EMBL" id="KAF7773417.1"/>
    </source>
</evidence>
<dbReference type="Gene3D" id="3.30.160.60">
    <property type="entry name" value="Classic Zinc Finger"/>
    <property type="match status" value="2"/>
</dbReference>
<keyword evidence="6" id="KW-0539">Nucleus</keyword>
<dbReference type="GO" id="GO:0000981">
    <property type="term" value="F:DNA-binding transcription factor activity, RNA polymerase II-specific"/>
    <property type="evidence" value="ECO:0007669"/>
    <property type="project" value="TreeGrafter"/>
</dbReference>
<evidence type="ECO:0000256" key="3">
    <source>
        <dbReference type="ARBA" id="ARBA00022737"/>
    </source>
</evidence>
<sequence>MPRDMPELSAKRNRRLQSSSMGLKDSRYCDVCNKEFSRPSELKRHLANTLVHNPSARKYPCQYCGSLHTQKSNLRIHERIHLNELKEICSLPFNETNSTLCDFKCSDPSSMARHVYKVHASPFYDLSRDRLVMPSWLSHAMEERAGTKGGLVQPASPRTPSLSSSPRSSTKSNLCTPSPLPEESPAGQVKTSYSQNNFVPKTIVDNAGGSLPPVYSILPSVEQPIPHHAAISNAPDFTFDYHQYSAVPALPLPVHHTERHLSSTSRALLQSTSGIPRIVATQDYNADFSIPYMTSYRNGFDDRNVTQDIDYFDFDRLESFNQFNVNYLM</sequence>
<evidence type="ECO:0000256" key="4">
    <source>
        <dbReference type="ARBA" id="ARBA00022771"/>
    </source>
</evidence>
<organism evidence="10 11">
    <name type="scientific">Agaricus bisporus var. burnettii</name>
    <dbReference type="NCBI Taxonomy" id="192524"/>
    <lineage>
        <taxon>Eukaryota</taxon>
        <taxon>Fungi</taxon>
        <taxon>Dikarya</taxon>
        <taxon>Basidiomycota</taxon>
        <taxon>Agaricomycotina</taxon>
        <taxon>Agaricomycetes</taxon>
        <taxon>Agaricomycetidae</taxon>
        <taxon>Agaricales</taxon>
        <taxon>Agaricineae</taxon>
        <taxon>Agaricaceae</taxon>
        <taxon>Agaricus</taxon>
    </lineage>
</organism>
<evidence type="ECO:0000313" key="11">
    <source>
        <dbReference type="Proteomes" id="UP000629468"/>
    </source>
</evidence>
<comment type="caution">
    <text evidence="10">The sequence shown here is derived from an EMBL/GenBank/DDBJ whole genome shotgun (WGS) entry which is preliminary data.</text>
</comment>
<proteinExistence type="predicted"/>
<comment type="subcellular location">
    <subcellularLocation>
        <location evidence="1">Nucleus</location>
    </subcellularLocation>
</comment>
<dbReference type="PANTHER" id="PTHR24394">
    <property type="entry name" value="ZINC FINGER PROTEIN"/>
    <property type="match status" value="1"/>
</dbReference>
<dbReference type="FunFam" id="3.30.160.60:FF:000110">
    <property type="entry name" value="Zinc finger protein-like"/>
    <property type="match status" value="1"/>
</dbReference>
<accession>A0A8H7F1Y1</accession>
<feature type="compositionally biased region" description="Low complexity" evidence="8">
    <location>
        <begin position="154"/>
        <end position="172"/>
    </location>
</feature>
<dbReference type="SUPFAM" id="SSF57667">
    <property type="entry name" value="beta-beta-alpha zinc fingers"/>
    <property type="match status" value="1"/>
</dbReference>